<evidence type="ECO:0000256" key="16">
    <source>
        <dbReference type="ARBA" id="ARBA00029570"/>
    </source>
</evidence>
<dbReference type="EC" id="2.7.7.62" evidence="9"/>
<keyword evidence="14" id="KW-0067">ATP-binding</keyword>
<dbReference type="Gene3D" id="3.40.50.300">
    <property type="entry name" value="P-loop containing nucleotide triphosphate hydrolases"/>
    <property type="match status" value="1"/>
</dbReference>
<dbReference type="EC" id="2.7.1.156" evidence="8"/>
<dbReference type="CDD" id="cd00544">
    <property type="entry name" value="CobU"/>
    <property type="match status" value="1"/>
</dbReference>
<comment type="function">
    <text evidence="4">Catalyzes ATP-dependent phosphorylation of adenosylcobinamide and addition of GMP to adenosylcobinamide phosphate.</text>
</comment>
<comment type="pathway">
    <text evidence="6">Cofactor biosynthesis; adenosylcobalamin biosynthesis; adenosylcobalamin from cob(II)yrinate a,c-diamide: step 5/7.</text>
</comment>
<keyword evidence="11" id="KW-0808">Transferase</keyword>
<dbReference type="InterPro" id="IPR027417">
    <property type="entry name" value="P-loop_NTPase"/>
</dbReference>
<sequence>MSYIHLITGGERSGKSTYAESEALRLSESPVYLATARVWDEEFRQRILRHQERRGPEWTNIEEDIRPSKHDFTGRVVLIDCITLWATNYFFDMQQDVDQALEALKKEFDTLVQQDATFIFVTNELGMGGMSESRTQRLFTQLQGWMNQYVAARADRVTLMVSGLPLTVKG</sequence>
<dbReference type="Pfam" id="PF02283">
    <property type="entry name" value="CobU"/>
    <property type="match status" value="1"/>
</dbReference>
<evidence type="ECO:0000256" key="13">
    <source>
        <dbReference type="ARBA" id="ARBA00022777"/>
    </source>
</evidence>
<evidence type="ECO:0000313" key="18">
    <source>
        <dbReference type="EMBL" id="GGM55587.1"/>
    </source>
</evidence>
<keyword evidence="15" id="KW-0342">GTP-binding</keyword>
<accession>A0ABQ2H929</accession>
<evidence type="ECO:0000256" key="10">
    <source>
        <dbReference type="ARBA" id="ARBA00022573"/>
    </source>
</evidence>
<gene>
    <name evidence="18" type="ORF">GCM10007088_12990</name>
</gene>
<comment type="catalytic activity">
    <reaction evidence="1">
        <text>adenosylcob(III)inamide + ATP = adenosylcob(III)inamide phosphate + ADP + H(+)</text>
        <dbReference type="Rhea" id="RHEA:15769"/>
        <dbReference type="ChEBI" id="CHEBI:2480"/>
        <dbReference type="ChEBI" id="CHEBI:15378"/>
        <dbReference type="ChEBI" id="CHEBI:30616"/>
        <dbReference type="ChEBI" id="CHEBI:58502"/>
        <dbReference type="ChEBI" id="CHEBI:456216"/>
        <dbReference type="EC" id="2.7.1.156"/>
    </reaction>
</comment>
<evidence type="ECO:0000256" key="15">
    <source>
        <dbReference type="ARBA" id="ARBA00023134"/>
    </source>
</evidence>
<comment type="catalytic activity">
    <reaction evidence="2">
        <text>adenosylcob(III)inamide phosphate + GTP + H(+) = adenosylcob(III)inamide-GDP + diphosphate</text>
        <dbReference type="Rhea" id="RHEA:22712"/>
        <dbReference type="ChEBI" id="CHEBI:15378"/>
        <dbReference type="ChEBI" id="CHEBI:33019"/>
        <dbReference type="ChEBI" id="CHEBI:37565"/>
        <dbReference type="ChEBI" id="CHEBI:58502"/>
        <dbReference type="ChEBI" id="CHEBI:60487"/>
        <dbReference type="EC" id="2.7.7.62"/>
    </reaction>
</comment>
<comment type="catalytic activity">
    <reaction evidence="3">
        <text>adenosylcob(III)inamide + GTP = adenosylcob(III)inamide phosphate + GDP + H(+)</text>
        <dbReference type="Rhea" id="RHEA:15765"/>
        <dbReference type="ChEBI" id="CHEBI:2480"/>
        <dbReference type="ChEBI" id="CHEBI:15378"/>
        <dbReference type="ChEBI" id="CHEBI:37565"/>
        <dbReference type="ChEBI" id="CHEBI:58189"/>
        <dbReference type="ChEBI" id="CHEBI:58502"/>
        <dbReference type="EC" id="2.7.1.156"/>
    </reaction>
</comment>
<evidence type="ECO:0000256" key="6">
    <source>
        <dbReference type="ARBA" id="ARBA00005159"/>
    </source>
</evidence>
<evidence type="ECO:0000256" key="3">
    <source>
        <dbReference type="ARBA" id="ARBA00001522"/>
    </source>
</evidence>
<comment type="similarity">
    <text evidence="7">Belongs to the CobU/CobP family.</text>
</comment>
<name>A0ABQ2H929_9PORP</name>
<evidence type="ECO:0000256" key="5">
    <source>
        <dbReference type="ARBA" id="ARBA00004692"/>
    </source>
</evidence>
<dbReference type="InterPro" id="IPR003203">
    <property type="entry name" value="CobU/CobP"/>
</dbReference>
<evidence type="ECO:0000256" key="9">
    <source>
        <dbReference type="ARBA" id="ARBA00012523"/>
    </source>
</evidence>
<evidence type="ECO:0000256" key="8">
    <source>
        <dbReference type="ARBA" id="ARBA00012016"/>
    </source>
</evidence>
<reference evidence="19" key="1">
    <citation type="journal article" date="2019" name="Int. J. Syst. Evol. Microbiol.">
        <title>The Global Catalogue of Microorganisms (GCM) 10K type strain sequencing project: providing services to taxonomists for standard genome sequencing and annotation.</title>
        <authorList>
            <consortium name="The Broad Institute Genomics Platform"/>
            <consortium name="The Broad Institute Genome Sequencing Center for Infectious Disease"/>
            <person name="Wu L."/>
            <person name="Ma J."/>
        </authorList>
    </citation>
    <scope>NUCLEOTIDE SEQUENCE [LARGE SCALE GENOMIC DNA]</scope>
    <source>
        <strain evidence="19">JCM 30531</strain>
    </source>
</reference>
<dbReference type="PANTHER" id="PTHR34848:SF1">
    <property type="entry name" value="BIFUNCTIONAL ADENOSYLCOBALAMIN BIOSYNTHESIS PROTEIN COBU"/>
    <property type="match status" value="1"/>
</dbReference>
<dbReference type="Proteomes" id="UP000653477">
    <property type="component" value="Unassembled WGS sequence"/>
</dbReference>
<evidence type="ECO:0000256" key="7">
    <source>
        <dbReference type="ARBA" id="ARBA00007490"/>
    </source>
</evidence>
<evidence type="ECO:0000256" key="2">
    <source>
        <dbReference type="ARBA" id="ARBA00000711"/>
    </source>
</evidence>
<proteinExistence type="inferred from homology"/>
<evidence type="ECO:0000256" key="17">
    <source>
        <dbReference type="ARBA" id="ARBA00030571"/>
    </source>
</evidence>
<evidence type="ECO:0000313" key="19">
    <source>
        <dbReference type="Proteomes" id="UP000653477"/>
    </source>
</evidence>
<evidence type="ECO:0000256" key="1">
    <source>
        <dbReference type="ARBA" id="ARBA00000312"/>
    </source>
</evidence>
<dbReference type="SUPFAM" id="SSF52540">
    <property type="entry name" value="P-loop containing nucleoside triphosphate hydrolases"/>
    <property type="match status" value="1"/>
</dbReference>
<evidence type="ECO:0000256" key="11">
    <source>
        <dbReference type="ARBA" id="ARBA00022679"/>
    </source>
</evidence>
<dbReference type="PIRSF" id="PIRSF006135">
    <property type="entry name" value="CobU"/>
    <property type="match status" value="1"/>
</dbReference>
<dbReference type="PANTHER" id="PTHR34848">
    <property type="match status" value="1"/>
</dbReference>
<dbReference type="GO" id="GO:0016301">
    <property type="term" value="F:kinase activity"/>
    <property type="evidence" value="ECO:0007669"/>
    <property type="project" value="UniProtKB-KW"/>
</dbReference>
<dbReference type="EMBL" id="BMPU01000004">
    <property type="protein sequence ID" value="GGM55587.1"/>
    <property type="molecule type" value="Genomic_DNA"/>
</dbReference>
<keyword evidence="12" id="KW-0547">Nucleotide-binding</keyword>
<evidence type="ECO:0000256" key="4">
    <source>
        <dbReference type="ARBA" id="ARBA00003889"/>
    </source>
</evidence>
<evidence type="ECO:0000256" key="14">
    <source>
        <dbReference type="ARBA" id="ARBA00022840"/>
    </source>
</evidence>
<keyword evidence="13 18" id="KW-0418">Kinase</keyword>
<evidence type="ECO:0000256" key="12">
    <source>
        <dbReference type="ARBA" id="ARBA00022741"/>
    </source>
</evidence>
<comment type="pathway">
    <text evidence="5">Cofactor biosynthesis; adenosylcobalamin biosynthesis; adenosylcobalamin from cob(II)yrinate a,c-diamide: step 6/7.</text>
</comment>
<keyword evidence="10" id="KW-0169">Cobalamin biosynthesis</keyword>
<dbReference type="RefSeq" id="WP_188808242.1">
    <property type="nucleotide sequence ID" value="NZ_BMPU01000004.1"/>
</dbReference>
<organism evidence="18 19">
    <name type="scientific">Porphyromonas pasteri</name>
    <dbReference type="NCBI Taxonomy" id="1583331"/>
    <lineage>
        <taxon>Bacteria</taxon>
        <taxon>Pseudomonadati</taxon>
        <taxon>Bacteroidota</taxon>
        <taxon>Bacteroidia</taxon>
        <taxon>Bacteroidales</taxon>
        <taxon>Porphyromonadaceae</taxon>
        <taxon>Porphyromonas</taxon>
    </lineage>
</organism>
<protein>
    <recommendedName>
        <fullName evidence="16">Adenosylcobinamide kinase</fullName>
        <ecNumber evidence="8">2.7.1.156</ecNumber>
        <ecNumber evidence="9">2.7.7.62</ecNumber>
    </recommendedName>
    <alternativeName>
        <fullName evidence="17">Adenosylcobinamide-phosphate guanylyltransferase</fullName>
    </alternativeName>
</protein>
<keyword evidence="19" id="KW-1185">Reference proteome</keyword>
<comment type="caution">
    <text evidence="18">The sequence shown here is derived from an EMBL/GenBank/DDBJ whole genome shotgun (WGS) entry which is preliminary data.</text>
</comment>